<keyword evidence="3" id="KW-1185">Reference proteome</keyword>
<dbReference type="Gramene" id="OGLUM07G12720.1">
    <property type="protein sequence ID" value="OGLUM07G12720.1"/>
    <property type="gene ID" value="OGLUM07G12720"/>
</dbReference>
<reference evidence="2" key="2">
    <citation type="submission" date="2018-05" db="EMBL/GenBank/DDBJ databases">
        <title>OgluRS3 (Oryza glumaepatula Reference Sequence Version 3).</title>
        <authorList>
            <person name="Zhang J."/>
            <person name="Kudrna D."/>
            <person name="Lee S."/>
            <person name="Talag J."/>
            <person name="Welchert J."/>
            <person name="Wing R.A."/>
        </authorList>
    </citation>
    <scope>NUCLEOTIDE SEQUENCE [LARGE SCALE GENOMIC DNA]</scope>
</reference>
<dbReference type="AlphaFoldDB" id="A0A0E0AJE8"/>
<reference evidence="2" key="1">
    <citation type="submission" date="2015-04" db="UniProtKB">
        <authorList>
            <consortium name="EnsemblPlants"/>
        </authorList>
    </citation>
    <scope>IDENTIFICATION</scope>
</reference>
<proteinExistence type="predicted"/>
<sequence>MAAATHVAALLCVASIAAFPSPPRRGKWEHVYPIIGSSENVHRAHQLAKMCHNSQLFWHHKNYGIATFLAQKIGEAREPSKQMGNCQRKEELGKEVLYMIAFEIKRKRKNCI</sequence>
<evidence type="ECO:0000256" key="1">
    <source>
        <dbReference type="SAM" id="SignalP"/>
    </source>
</evidence>
<dbReference type="EnsemblPlants" id="OGLUM07G12720.1">
    <property type="protein sequence ID" value="OGLUM07G12720.1"/>
    <property type="gene ID" value="OGLUM07G12720"/>
</dbReference>
<protein>
    <recommendedName>
        <fullName evidence="4">Pectinesterase inhibitor domain-containing protein</fullName>
    </recommendedName>
</protein>
<feature type="signal peptide" evidence="1">
    <location>
        <begin position="1"/>
        <end position="18"/>
    </location>
</feature>
<keyword evidence="1" id="KW-0732">Signal</keyword>
<organism evidence="2">
    <name type="scientific">Oryza glumipatula</name>
    <dbReference type="NCBI Taxonomy" id="40148"/>
    <lineage>
        <taxon>Eukaryota</taxon>
        <taxon>Viridiplantae</taxon>
        <taxon>Streptophyta</taxon>
        <taxon>Embryophyta</taxon>
        <taxon>Tracheophyta</taxon>
        <taxon>Spermatophyta</taxon>
        <taxon>Magnoliopsida</taxon>
        <taxon>Liliopsida</taxon>
        <taxon>Poales</taxon>
        <taxon>Poaceae</taxon>
        <taxon>BOP clade</taxon>
        <taxon>Oryzoideae</taxon>
        <taxon>Oryzeae</taxon>
        <taxon>Oryzinae</taxon>
        <taxon>Oryza</taxon>
    </lineage>
</organism>
<evidence type="ECO:0008006" key="4">
    <source>
        <dbReference type="Google" id="ProtNLM"/>
    </source>
</evidence>
<dbReference type="HOGENOM" id="CLU_2149807_0_0_1"/>
<evidence type="ECO:0000313" key="2">
    <source>
        <dbReference type="EnsemblPlants" id="OGLUM07G12720.1"/>
    </source>
</evidence>
<dbReference type="Proteomes" id="UP000026961">
    <property type="component" value="Chromosome 7"/>
</dbReference>
<name>A0A0E0AJE8_9ORYZ</name>
<accession>A0A0E0AJE8</accession>
<evidence type="ECO:0000313" key="3">
    <source>
        <dbReference type="Proteomes" id="UP000026961"/>
    </source>
</evidence>
<feature type="chain" id="PRO_5002353963" description="Pectinesterase inhibitor domain-containing protein" evidence="1">
    <location>
        <begin position="19"/>
        <end position="112"/>
    </location>
</feature>